<dbReference type="Pfam" id="PF00856">
    <property type="entry name" value="SET"/>
    <property type="match status" value="1"/>
</dbReference>
<reference evidence="2" key="2">
    <citation type="journal article" name="Front. Microbiol.">
        <title>Degradative Capacity of Two Strains of Rhodonia placenta: From Phenotype to Genotype.</title>
        <authorList>
            <person name="Kolle M."/>
            <person name="Horta M.A.C."/>
            <person name="Nowrousian M."/>
            <person name="Ohm R.A."/>
            <person name="Benz J.P."/>
            <person name="Pilgard A."/>
        </authorList>
    </citation>
    <scope>NUCLEOTIDE SEQUENCE</scope>
    <source>
        <strain evidence="2">FPRL280</strain>
    </source>
</reference>
<evidence type="ECO:0000313" key="2">
    <source>
        <dbReference type="EMBL" id="KAF9802606.1"/>
    </source>
</evidence>
<dbReference type="AlphaFoldDB" id="A0A8H7NTI4"/>
<dbReference type="Proteomes" id="UP000639403">
    <property type="component" value="Unassembled WGS sequence"/>
</dbReference>
<dbReference type="PANTHER" id="PTHR47643">
    <property type="entry name" value="TPR DOMAIN PROTEIN (AFU_ORTHOLOGUE AFUA_5G12710)"/>
    <property type="match status" value="1"/>
</dbReference>
<dbReference type="EMBL" id="JADOXO010000571">
    <property type="protein sequence ID" value="KAF9802606.1"/>
    <property type="molecule type" value="Genomic_DNA"/>
</dbReference>
<dbReference type="PANTHER" id="PTHR47643:SF2">
    <property type="entry name" value="TPR DOMAIN PROTEIN (AFU_ORTHOLOGUE AFUA_5G12710)"/>
    <property type="match status" value="1"/>
</dbReference>
<dbReference type="Gene3D" id="2.170.270.10">
    <property type="entry name" value="SET domain"/>
    <property type="match status" value="1"/>
</dbReference>
<dbReference type="PROSITE" id="PS50280">
    <property type="entry name" value="SET"/>
    <property type="match status" value="1"/>
</dbReference>
<name>A0A8H7NTI4_9APHY</name>
<evidence type="ECO:0000259" key="1">
    <source>
        <dbReference type="PROSITE" id="PS50280"/>
    </source>
</evidence>
<dbReference type="InterPro" id="IPR053209">
    <property type="entry name" value="Gramillin-biosynth_MTr"/>
</dbReference>
<comment type="caution">
    <text evidence="2">The sequence shown here is derived from an EMBL/GenBank/DDBJ whole genome shotgun (WGS) entry which is preliminary data.</text>
</comment>
<organism evidence="2 3">
    <name type="scientific">Rhodonia placenta</name>
    <dbReference type="NCBI Taxonomy" id="104341"/>
    <lineage>
        <taxon>Eukaryota</taxon>
        <taxon>Fungi</taxon>
        <taxon>Dikarya</taxon>
        <taxon>Basidiomycota</taxon>
        <taxon>Agaricomycotina</taxon>
        <taxon>Agaricomycetes</taxon>
        <taxon>Polyporales</taxon>
        <taxon>Adustoporiaceae</taxon>
        <taxon>Rhodonia</taxon>
    </lineage>
</organism>
<dbReference type="SUPFAM" id="SSF82199">
    <property type="entry name" value="SET domain"/>
    <property type="match status" value="1"/>
</dbReference>
<dbReference type="InterPro" id="IPR011990">
    <property type="entry name" value="TPR-like_helical_dom_sf"/>
</dbReference>
<gene>
    <name evidence="2" type="ORF">IEO21_09873</name>
</gene>
<dbReference type="SUPFAM" id="SSF48452">
    <property type="entry name" value="TPR-like"/>
    <property type="match status" value="1"/>
</dbReference>
<dbReference type="InterPro" id="IPR001214">
    <property type="entry name" value="SET_dom"/>
</dbReference>
<protein>
    <recommendedName>
        <fullName evidence="1">SET domain-containing protein</fullName>
    </recommendedName>
</protein>
<sequence>MTVKNGTEPTYEVHARLSARLPLALLHLTHKDRTAAICTLNALGISPEDLQAYQDTIGAVGIPETSTSPPQFHPGMSEAELRVAIPRYKAWFEEDRKIPPQRARYVSRQTLLSFHNRVRQARWSDGLPQGEVSTRMTISGFPRHSSIVPLERLERICFSQMLVRKVHLGSYLLCRSIAPSCLTTMIDRVASVQLLIEDPEGNTHYLTIYNFPTTSHCSVKYLDDLFPVGTIFAIREPTFKAPTMGNYPIVRVDSPSDIILVSPGHSVLKGVAWRTDNPSSKILAVSTIDSCRNRGNALFQASHWLPAALVYSRGLVANPKATVLLSNRAEAYLRLGFWSGTIADAKRVRTSPDAPEALRNKAMFREAKAEYARGNYGTAEDLFLQQQSVRPDDEVVKGWISRARKRQAEQETGEYDWETLFNQLRSDRRLDVAEFRGPIEVQQVSRRGGGRGIVAVKDIEIGQLLLVAKPFHSVYERDLHSNDVLLSVDMITGEMKTRTQSALLAGVMQKLLGNPELHDLVFNLYAGPDSFPPSSYPPVIFPDVTPVDPSQASIDIDVARLDAIISFNSFSPLILEPISCRPKPGPEEKKPSGLYLLPSLFNHACQSNAVWTCVGDVMVIRATKRIILGEEITIPYTSAHSNPYEERRAILRRYSIDECGCSLCQDDRKDDESAHKMRDELLAKRKSSQLIDASTAQLLSLEQQFAATYSPSRGPCKPRLADIQHAIAETLRKSGSKASIPDAIEYEKKALQSLGFIVLGKDAMQQSEPWEDTKLPIDTAQIPTASPFETPALYMLRLAHDYLRLSDTSGAIGWLRTAQWLVATWVGGDKMFFMRIMAPVLEEWKLKRLAASVV</sequence>
<dbReference type="Gene3D" id="1.25.40.10">
    <property type="entry name" value="Tetratricopeptide repeat domain"/>
    <property type="match status" value="1"/>
</dbReference>
<evidence type="ECO:0000313" key="3">
    <source>
        <dbReference type="Proteomes" id="UP000639403"/>
    </source>
</evidence>
<proteinExistence type="predicted"/>
<reference evidence="2" key="1">
    <citation type="submission" date="2020-11" db="EMBL/GenBank/DDBJ databases">
        <authorList>
            <person name="Koelle M."/>
            <person name="Horta M.A.C."/>
            <person name="Nowrousian M."/>
            <person name="Ohm R.A."/>
            <person name="Benz P."/>
            <person name="Pilgard A."/>
        </authorList>
    </citation>
    <scope>NUCLEOTIDE SEQUENCE</scope>
    <source>
        <strain evidence="2">FPRL280</strain>
    </source>
</reference>
<feature type="domain" description="SET" evidence="1">
    <location>
        <begin position="437"/>
        <end position="637"/>
    </location>
</feature>
<accession>A0A8H7NTI4</accession>
<dbReference type="InterPro" id="IPR046341">
    <property type="entry name" value="SET_dom_sf"/>
</dbReference>
<dbReference type="CDD" id="cd20071">
    <property type="entry name" value="SET_SMYD"/>
    <property type="match status" value="1"/>
</dbReference>